<dbReference type="AlphaFoldDB" id="A0A923RKD0"/>
<dbReference type="Proteomes" id="UP000637359">
    <property type="component" value="Unassembled WGS sequence"/>
</dbReference>
<keyword evidence="1" id="KW-0678">Repressor</keyword>
<dbReference type="InterPro" id="IPR001647">
    <property type="entry name" value="HTH_TetR"/>
</dbReference>
<keyword evidence="2 3" id="KW-0238">DNA-binding</keyword>
<dbReference type="RefSeq" id="WP_186870826.1">
    <property type="nucleotide sequence ID" value="NZ_JACOOL010000012.1"/>
</dbReference>
<evidence type="ECO:0000259" key="4">
    <source>
        <dbReference type="PROSITE" id="PS50977"/>
    </source>
</evidence>
<protein>
    <submittedName>
        <fullName evidence="5">TetR/AcrR family transcriptional regulator</fullName>
    </submittedName>
</protein>
<gene>
    <name evidence="5" type="ORF">H8S33_15100</name>
</gene>
<dbReference type="PANTHER" id="PTHR43479">
    <property type="entry name" value="ACREF/ENVCD OPERON REPRESSOR-RELATED"/>
    <property type="match status" value="1"/>
</dbReference>
<feature type="domain" description="HTH tetR-type" evidence="4">
    <location>
        <begin position="11"/>
        <end position="71"/>
    </location>
</feature>
<dbReference type="Pfam" id="PF14278">
    <property type="entry name" value="TetR_C_8"/>
    <property type="match status" value="1"/>
</dbReference>
<comment type="caution">
    <text evidence="5">The sequence shown here is derived from an EMBL/GenBank/DDBJ whole genome shotgun (WGS) entry which is preliminary data.</text>
</comment>
<dbReference type="EMBL" id="JACOOL010000012">
    <property type="protein sequence ID" value="MBC5638123.1"/>
    <property type="molecule type" value="Genomic_DNA"/>
</dbReference>
<sequence length="199" mass="23562">MTELLSTPRKNRTKEHFQLALIALIKEKGFQHVTIKDIVEYAKYNRSTFYTHYRDKYELAEDLLETMLLGLEEAVGKPFQSKQKISTVHLSKSSFNIISYIYKNGNFFELITYQDTIPELHTRFPQTILKIYQDKFQFETIDHLPVDMDYFTRYTAYGFYGLISHWIHTGFETSQEEFIEEVIRLAQTHMASVRFVGTD</sequence>
<dbReference type="InterPro" id="IPR009057">
    <property type="entry name" value="Homeodomain-like_sf"/>
</dbReference>
<dbReference type="InterPro" id="IPR050624">
    <property type="entry name" value="HTH-type_Tx_Regulator"/>
</dbReference>
<reference evidence="5" key="1">
    <citation type="submission" date="2020-08" db="EMBL/GenBank/DDBJ databases">
        <title>Genome public.</title>
        <authorList>
            <person name="Liu C."/>
            <person name="Sun Q."/>
        </authorList>
    </citation>
    <scope>NUCLEOTIDE SEQUENCE</scope>
    <source>
        <strain evidence="5">BX22</strain>
    </source>
</reference>
<dbReference type="Gene3D" id="1.10.357.10">
    <property type="entry name" value="Tetracycline Repressor, domain 2"/>
    <property type="match status" value="1"/>
</dbReference>
<dbReference type="GO" id="GO:0003677">
    <property type="term" value="F:DNA binding"/>
    <property type="evidence" value="ECO:0007669"/>
    <property type="project" value="UniProtKB-UniRule"/>
</dbReference>
<evidence type="ECO:0000256" key="2">
    <source>
        <dbReference type="ARBA" id="ARBA00023125"/>
    </source>
</evidence>
<name>A0A923RKD0_9BACI</name>
<evidence type="ECO:0000313" key="5">
    <source>
        <dbReference type="EMBL" id="MBC5638123.1"/>
    </source>
</evidence>
<accession>A0A923RKD0</accession>
<dbReference type="InterPro" id="IPR039532">
    <property type="entry name" value="TetR_C_Firmicutes"/>
</dbReference>
<dbReference type="Pfam" id="PF00440">
    <property type="entry name" value="TetR_N"/>
    <property type="match status" value="1"/>
</dbReference>
<keyword evidence="6" id="KW-1185">Reference proteome</keyword>
<evidence type="ECO:0000256" key="3">
    <source>
        <dbReference type="PROSITE-ProRule" id="PRU00335"/>
    </source>
</evidence>
<dbReference type="SUPFAM" id="SSF46689">
    <property type="entry name" value="Homeodomain-like"/>
    <property type="match status" value="1"/>
</dbReference>
<feature type="DNA-binding region" description="H-T-H motif" evidence="3">
    <location>
        <begin position="34"/>
        <end position="53"/>
    </location>
</feature>
<dbReference type="PANTHER" id="PTHR43479:SF7">
    <property type="entry name" value="TETR-FAMILY TRANSCRIPTIONAL REGULATOR"/>
    <property type="match status" value="1"/>
</dbReference>
<organism evidence="5 6">
    <name type="scientific">Ornithinibacillus hominis</name>
    <dbReference type="NCBI Taxonomy" id="2763055"/>
    <lineage>
        <taxon>Bacteria</taxon>
        <taxon>Bacillati</taxon>
        <taxon>Bacillota</taxon>
        <taxon>Bacilli</taxon>
        <taxon>Bacillales</taxon>
        <taxon>Bacillaceae</taxon>
        <taxon>Ornithinibacillus</taxon>
    </lineage>
</organism>
<dbReference type="PROSITE" id="PS50977">
    <property type="entry name" value="HTH_TETR_2"/>
    <property type="match status" value="1"/>
</dbReference>
<proteinExistence type="predicted"/>
<evidence type="ECO:0000313" key="6">
    <source>
        <dbReference type="Proteomes" id="UP000637359"/>
    </source>
</evidence>
<evidence type="ECO:0000256" key="1">
    <source>
        <dbReference type="ARBA" id="ARBA00022491"/>
    </source>
</evidence>